<accession>A0A8K0K9B0</accession>
<dbReference type="EMBL" id="KZ308472">
    <property type="protein sequence ID" value="KAG8230228.1"/>
    <property type="molecule type" value="Genomic_DNA"/>
</dbReference>
<reference evidence="2" key="2">
    <citation type="submission" date="2017-10" db="EMBL/GenBank/DDBJ databases">
        <title>Ladona fulva Genome sequencing and assembly.</title>
        <authorList>
            <person name="Murali S."/>
            <person name="Richards S."/>
            <person name="Bandaranaike D."/>
            <person name="Bellair M."/>
            <person name="Blankenburg K."/>
            <person name="Chao H."/>
            <person name="Dinh H."/>
            <person name="Doddapaneni H."/>
            <person name="Dugan-Rocha S."/>
            <person name="Elkadiri S."/>
            <person name="Gnanaolivu R."/>
            <person name="Hernandez B."/>
            <person name="Skinner E."/>
            <person name="Javaid M."/>
            <person name="Lee S."/>
            <person name="Li M."/>
            <person name="Ming W."/>
            <person name="Munidasa M."/>
            <person name="Muniz J."/>
            <person name="Nguyen L."/>
            <person name="Hughes D."/>
            <person name="Osuji N."/>
            <person name="Pu L.-L."/>
            <person name="Puazo M."/>
            <person name="Qu C."/>
            <person name="Quiroz J."/>
            <person name="Raj R."/>
            <person name="Weissenberger G."/>
            <person name="Xin Y."/>
            <person name="Zou X."/>
            <person name="Han Y."/>
            <person name="Worley K."/>
            <person name="Muzny D."/>
            <person name="Gibbs R."/>
        </authorList>
    </citation>
    <scope>NUCLEOTIDE SEQUENCE</scope>
    <source>
        <strain evidence="2">Sampled in the wild</strain>
    </source>
</reference>
<protein>
    <submittedName>
        <fullName evidence="2">Uncharacterized protein</fullName>
    </submittedName>
</protein>
<dbReference type="AlphaFoldDB" id="A0A8K0K9B0"/>
<feature type="compositionally biased region" description="Basic and acidic residues" evidence="1">
    <location>
        <begin position="12"/>
        <end position="33"/>
    </location>
</feature>
<feature type="region of interest" description="Disordered" evidence="1">
    <location>
        <begin position="133"/>
        <end position="206"/>
    </location>
</feature>
<organism evidence="2 3">
    <name type="scientific">Ladona fulva</name>
    <name type="common">Scarce chaser dragonfly</name>
    <name type="synonym">Libellula fulva</name>
    <dbReference type="NCBI Taxonomy" id="123851"/>
    <lineage>
        <taxon>Eukaryota</taxon>
        <taxon>Metazoa</taxon>
        <taxon>Ecdysozoa</taxon>
        <taxon>Arthropoda</taxon>
        <taxon>Hexapoda</taxon>
        <taxon>Insecta</taxon>
        <taxon>Pterygota</taxon>
        <taxon>Palaeoptera</taxon>
        <taxon>Odonata</taxon>
        <taxon>Epiprocta</taxon>
        <taxon>Anisoptera</taxon>
        <taxon>Libelluloidea</taxon>
        <taxon>Libellulidae</taxon>
        <taxon>Ladona</taxon>
    </lineage>
</organism>
<name>A0A8K0K9B0_LADFU</name>
<gene>
    <name evidence="2" type="ORF">J437_LFUL010856</name>
</gene>
<proteinExistence type="predicted"/>
<evidence type="ECO:0000313" key="2">
    <source>
        <dbReference type="EMBL" id="KAG8230228.1"/>
    </source>
</evidence>
<keyword evidence="3" id="KW-1185">Reference proteome</keyword>
<comment type="caution">
    <text evidence="2">The sequence shown here is derived from an EMBL/GenBank/DDBJ whole genome shotgun (WGS) entry which is preliminary data.</text>
</comment>
<feature type="compositionally biased region" description="Gly residues" evidence="1">
    <location>
        <begin position="149"/>
        <end position="159"/>
    </location>
</feature>
<feature type="region of interest" description="Disordered" evidence="1">
    <location>
        <begin position="1"/>
        <end position="33"/>
    </location>
</feature>
<feature type="compositionally biased region" description="Basic and acidic residues" evidence="1">
    <location>
        <begin position="160"/>
        <end position="176"/>
    </location>
</feature>
<dbReference type="Proteomes" id="UP000792457">
    <property type="component" value="Unassembled WGS sequence"/>
</dbReference>
<evidence type="ECO:0000313" key="3">
    <source>
        <dbReference type="Proteomes" id="UP000792457"/>
    </source>
</evidence>
<reference evidence="2" key="1">
    <citation type="submission" date="2013-04" db="EMBL/GenBank/DDBJ databases">
        <authorList>
            <person name="Qu J."/>
            <person name="Murali S.C."/>
            <person name="Bandaranaike D."/>
            <person name="Bellair M."/>
            <person name="Blankenburg K."/>
            <person name="Chao H."/>
            <person name="Dinh H."/>
            <person name="Doddapaneni H."/>
            <person name="Downs B."/>
            <person name="Dugan-Rocha S."/>
            <person name="Elkadiri S."/>
            <person name="Gnanaolivu R.D."/>
            <person name="Hernandez B."/>
            <person name="Javaid M."/>
            <person name="Jayaseelan J.C."/>
            <person name="Lee S."/>
            <person name="Li M."/>
            <person name="Ming W."/>
            <person name="Munidasa M."/>
            <person name="Muniz J."/>
            <person name="Nguyen L."/>
            <person name="Ongeri F."/>
            <person name="Osuji N."/>
            <person name="Pu L.-L."/>
            <person name="Puazo M."/>
            <person name="Qu C."/>
            <person name="Quiroz J."/>
            <person name="Raj R."/>
            <person name="Weissenberger G."/>
            <person name="Xin Y."/>
            <person name="Zou X."/>
            <person name="Han Y."/>
            <person name="Richards S."/>
            <person name="Worley K."/>
            <person name="Muzny D."/>
            <person name="Gibbs R."/>
        </authorList>
    </citation>
    <scope>NUCLEOTIDE SEQUENCE</scope>
    <source>
        <strain evidence="2">Sampled in the wild</strain>
    </source>
</reference>
<evidence type="ECO:0000256" key="1">
    <source>
        <dbReference type="SAM" id="MobiDB-lite"/>
    </source>
</evidence>
<sequence length="259" mass="27459">MPGKSKCQASRKGKEATKTWDVKRNAKRDELREKRAEEIECVAIKGNGNWFHGVRTEMGKKGDFQEKRECFLSCGGVGMGEGKEAPEERCNKGIVRVVGERSRELGGGETTIPPPHTPLKKFVNLTPYSVSCSRGAGEGGGDEKRGRAAGCGEGGAGVGRGEERCGGRREERKGGKEGSGGAEPSVEHRGEGPHSLEWGRKRDGSGGCAGCTAGAIRNGPGIVGSRRGKGEGEVTLFLEECEERGMRSSERIIGKVGGD</sequence>
<feature type="compositionally biased region" description="Basic and acidic residues" evidence="1">
    <location>
        <begin position="185"/>
        <end position="204"/>
    </location>
</feature>